<dbReference type="GO" id="GO:0019843">
    <property type="term" value="F:rRNA binding"/>
    <property type="evidence" value="ECO:0007669"/>
    <property type="project" value="UniProtKB-UniRule"/>
</dbReference>
<keyword evidence="7" id="KW-1185">Reference proteome</keyword>
<dbReference type="NCBIfam" id="TIGR00061">
    <property type="entry name" value="L21"/>
    <property type="match status" value="1"/>
</dbReference>
<comment type="function">
    <text evidence="4 5">This protein binds to 23S rRNA in the presence of protein L20.</text>
</comment>
<evidence type="ECO:0000256" key="4">
    <source>
        <dbReference type="HAMAP-Rule" id="MF_01363"/>
    </source>
</evidence>
<keyword evidence="3 4" id="KW-0687">Ribonucleoprotein</keyword>
<dbReference type="PANTHER" id="PTHR21349:SF0">
    <property type="entry name" value="LARGE RIBOSOMAL SUBUNIT PROTEIN BL21M"/>
    <property type="match status" value="1"/>
</dbReference>
<dbReference type="SUPFAM" id="SSF141091">
    <property type="entry name" value="L21p-like"/>
    <property type="match status" value="1"/>
</dbReference>
<dbReference type="InterPro" id="IPR001787">
    <property type="entry name" value="Ribosomal_bL21"/>
</dbReference>
<dbReference type="HAMAP" id="MF_01363">
    <property type="entry name" value="Ribosomal_bL21"/>
    <property type="match status" value="1"/>
</dbReference>
<gene>
    <name evidence="4 6" type="primary">rplU</name>
    <name evidence="6" type="ORF">DCC88_01200</name>
</gene>
<comment type="caution">
    <text evidence="6">The sequence shown here is derived from an EMBL/GenBank/DDBJ whole genome shotgun (WGS) entry which is preliminary data.</text>
</comment>
<organism evidence="6 7">
    <name type="scientific">Spirobacillus cienkowskii</name>
    <dbReference type="NCBI Taxonomy" id="495820"/>
    <lineage>
        <taxon>Bacteria</taxon>
        <taxon>Pseudomonadati</taxon>
        <taxon>Bdellovibrionota</taxon>
        <taxon>Oligoflexia</taxon>
        <taxon>Silvanigrellales</taxon>
        <taxon>Spirobacillus</taxon>
    </lineage>
</organism>
<evidence type="ECO:0000256" key="2">
    <source>
        <dbReference type="ARBA" id="ARBA00022980"/>
    </source>
</evidence>
<dbReference type="InterPro" id="IPR036164">
    <property type="entry name" value="bL21-like_sf"/>
</dbReference>
<dbReference type="GO" id="GO:0005737">
    <property type="term" value="C:cytoplasm"/>
    <property type="evidence" value="ECO:0007669"/>
    <property type="project" value="UniProtKB-ARBA"/>
</dbReference>
<evidence type="ECO:0000313" key="7">
    <source>
        <dbReference type="Proteomes" id="UP000253934"/>
    </source>
</evidence>
<evidence type="ECO:0000256" key="1">
    <source>
        <dbReference type="ARBA" id="ARBA00008563"/>
    </source>
</evidence>
<keyword evidence="2 4" id="KW-0689">Ribosomal protein</keyword>
<protein>
    <recommendedName>
        <fullName evidence="4">Large ribosomal subunit protein bL21</fullName>
    </recommendedName>
</protein>
<evidence type="ECO:0000256" key="5">
    <source>
        <dbReference type="RuleBase" id="RU000562"/>
    </source>
</evidence>
<dbReference type="GO" id="GO:0005840">
    <property type="term" value="C:ribosome"/>
    <property type="evidence" value="ECO:0007669"/>
    <property type="project" value="UniProtKB-KW"/>
</dbReference>
<proteinExistence type="inferred from homology"/>
<dbReference type="EMBL" id="QOVW01000005">
    <property type="protein sequence ID" value="RDB37204.1"/>
    <property type="molecule type" value="Genomic_DNA"/>
</dbReference>
<evidence type="ECO:0000313" key="6">
    <source>
        <dbReference type="EMBL" id="RDB37204.1"/>
    </source>
</evidence>
<dbReference type="PANTHER" id="PTHR21349">
    <property type="entry name" value="50S RIBOSOMAL PROTEIN L21"/>
    <property type="match status" value="1"/>
</dbReference>
<accession>A0A369KZP3</accession>
<keyword evidence="4 5" id="KW-0699">rRNA-binding</keyword>
<evidence type="ECO:0000256" key="3">
    <source>
        <dbReference type="ARBA" id="ARBA00023274"/>
    </source>
</evidence>
<dbReference type="AlphaFoldDB" id="A0A369KZP3"/>
<keyword evidence="4 5" id="KW-0694">RNA-binding</keyword>
<dbReference type="InterPro" id="IPR028909">
    <property type="entry name" value="bL21-like"/>
</dbReference>
<sequence>MRKIVVSNKNYAVVKIFGRQYKVTEGEQIKANFIHAEVGDSLPFSEVLVLQKNGHLHIGEPQVNGAKVTAQVVSHGREDKVLVFKYLRKNKSKKMHGHRQDFTTLSITSIEG</sequence>
<dbReference type="GO" id="GO:1990904">
    <property type="term" value="C:ribonucleoprotein complex"/>
    <property type="evidence" value="ECO:0007669"/>
    <property type="project" value="UniProtKB-KW"/>
</dbReference>
<comment type="subunit">
    <text evidence="4">Part of the 50S ribosomal subunit. Contacts protein L20.</text>
</comment>
<comment type="similarity">
    <text evidence="1 4 5">Belongs to the bacterial ribosomal protein bL21 family.</text>
</comment>
<reference evidence="6" key="1">
    <citation type="submission" date="2018-04" db="EMBL/GenBank/DDBJ databases">
        <title>Draft genome sequence of the Candidatus Spirobacillus cienkowskii, a pathogen of freshwater Daphnia species, reconstructed from hemolymph metagenomic reads.</title>
        <authorList>
            <person name="Bresciani L."/>
            <person name="Lemos L.N."/>
            <person name="Wale N."/>
            <person name="Lin J.Y."/>
            <person name="Fernandes G.R."/>
            <person name="Duffy M.A."/>
            <person name="Rodrigues J.M."/>
        </authorList>
    </citation>
    <scope>NUCLEOTIDE SEQUENCE [LARGE SCALE GENOMIC DNA]</scope>
    <source>
        <strain evidence="6">Binning01</strain>
    </source>
</reference>
<dbReference type="GO" id="GO:0006412">
    <property type="term" value="P:translation"/>
    <property type="evidence" value="ECO:0007669"/>
    <property type="project" value="UniProtKB-UniRule"/>
</dbReference>
<dbReference type="Pfam" id="PF00829">
    <property type="entry name" value="Ribosomal_L21p"/>
    <property type="match status" value="1"/>
</dbReference>
<name>A0A369KZP3_9BACT</name>
<dbReference type="GO" id="GO:0003735">
    <property type="term" value="F:structural constituent of ribosome"/>
    <property type="evidence" value="ECO:0007669"/>
    <property type="project" value="InterPro"/>
</dbReference>
<dbReference type="Proteomes" id="UP000253934">
    <property type="component" value="Unassembled WGS sequence"/>
</dbReference>